<dbReference type="EMBL" id="KC977571">
    <property type="protein sequence ID" value="ATE82237.1"/>
    <property type="molecule type" value="Genomic_DNA"/>
</dbReference>
<protein>
    <submittedName>
        <fullName evidence="3">Morn repeat domain containing protein</fullName>
    </submittedName>
</protein>
<dbReference type="GeneID" id="34568315"/>
<dbReference type="Pfam" id="PF12937">
    <property type="entry name" value="F-box-like"/>
    <property type="match status" value="1"/>
</dbReference>
<dbReference type="InterPro" id="IPR036047">
    <property type="entry name" value="F-box-like_dom_sf"/>
</dbReference>
<dbReference type="InterPro" id="IPR003409">
    <property type="entry name" value="MORN"/>
</dbReference>
<dbReference type="KEGG" id="vg:34568315"/>
<dbReference type="Gene3D" id="1.20.1280.50">
    <property type="match status" value="1"/>
</dbReference>
<evidence type="ECO:0000259" key="2">
    <source>
        <dbReference type="Pfam" id="PF12937"/>
    </source>
</evidence>
<evidence type="ECO:0000313" key="4">
    <source>
        <dbReference type="Proteomes" id="UP000204584"/>
    </source>
</evidence>
<dbReference type="SUPFAM" id="SSF81383">
    <property type="entry name" value="F-box domain"/>
    <property type="match status" value="1"/>
</dbReference>
<dbReference type="InterPro" id="IPR001810">
    <property type="entry name" value="F-box_dom"/>
</dbReference>
<proteinExistence type="predicted"/>
<gene>
    <name evidence="3" type="ORF">psal_cds_845</name>
</gene>
<name>A0A291ATV5_9VIRU</name>
<keyword evidence="4" id="KW-1185">Reference proteome</keyword>
<organism evidence="3 4">
    <name type="scientific">Pandoravirus salinus</name>
    <dbReference type="NCBI Taxonomy" id="1349410"/>
    <lineage>
        <taxon>Viruses</taxon>
        <taxon>Pandoravirus</taxon>
    </lineage>
</organism>
<evidence type="ECO:0000256" key="1">
    <source>
        <dbReference type="ARBA" id="ARBA00022737"/>
    </source>
</evidence>
<dbReference type="Proteomes" id="UP000204584">
    <property type="component" value="Segment"/>
</dbReference>
<dbReference type="SMART" id="SM00698">
    <property type="entry name" value="MORN"/>
    <property type="match status" value="5"/>
</dbReference>
<dbReference type="PANTHER" id="PTHR23084">
    <property type="entry name" value="PHOSPHATIDYLINOSITOL-4-PHOSPHATE 5-KINASE RELATED"/>
    <property type="match status" value="1"/>
</dbReference>
<sequence length="396" mass="43796">MPRVAYARGPATCRRWSKETCVCWGRRDRTKGRRRWWQRIAESRRHGRRRDSALSLPLQLCHDAIVVNGTMVPQSPLPLPLPSTRYDAFCMLPDELIVAISVATRSASAVCRLWATCHRMARICADDTLWRRLYHACYGDPVHRQFSAYGKDWRWLCRAVASTSATPSTTGPCRTVCESVVFMGDLVEGKPHGYGLAVETADEDEAAAYQPDSALDRRNVLSTYEGTWADGREHGHGVEEIAGQGTYTGTWAAGARDGHGTCAWAGGERYVGEWHTGKKHGAGTYTWANGDCYRGMWRDDREDGFGNMVYASGVRFVGQFRKGQRKGPGVQTEPDGRVTMGLWRGLGRGKGAHVGADGTFYECGWADGRLAGDVTRIRLDGTVATYKPPTTAPDDP</sequence>
<reference evidence="3 4" key="1">
    <citation type="journal article" date="2013" name="Science">
        <title>Pandoraviruses: amoeba viruses with genomes up to 2.5 Mb reaching that of parasitic eukaryotes.</title>
        <authorList>
            <person name="Philippe N."/>
            <person name="Legendre M."/>
            <person name="Doutre G."/>
            <person name="Coute Y."/>
            <person name="Poirot O."/>
            <person name="Lescot M."/>
            <person name="Arslan D."/>
            <person name="Seltzer V."/>
            <person name="Bertaux L."/>
            <person name="Bruley C."/>
            <person name="Garin J."/>
            <person name="Claverie J.M."/>
            <person name="Abergel C."/>
        </authorList>
    </citation>
    <scope>NUCLEOTIDE SEQUENCE [LARGE SCALE GENOMIC DNA]</scope>
</reference>
<dbReference type="PANTHER" id="PTHR23084:SF263">
    <property type="entry name" value="MORN REPEAT-CONTAINING PROTEIN 1"/>
    <property type="match status" value="1"/>
</dbReference>
<dbReference type="RefSeq" id="YP_009430076.1">
    <property type="nucleotide sequence ID" value="NC_022098.1"/>
</dbReference>
<dbReference type="SUPFAM" id="SSF82185">
    <property type="entry name" value="Histone H3 K4-specific methyltransferase SET7/9 N-terminal domain"/>
    <property type="match status" value="1"/>
</dbReference>
<keyword evidence="1" id="KW-0677">Repeat</keyword>
<evidence type="ECO:0000313" key="3">
    <source>
        <dbReference type="EMBL" id="ATE82237.1"/>
    </source>
</evidence>
<accession>A0A291ATV5</accession>
<dbReference type="Gene3D" id="2.20.110.10">
    <property type="entry name" value="Histone H3 K4-specific methyltransferase SET7/9 N-terminal domain"/>
    <property type="match status" value="2"/>
</dbReference>
<feature type="domain" description="F-box" evidence="2">
    <location>
        <begin position="90"/>
        <end position="134"/>
    </location>
</feature>
<dbReference type="Pfam" id="PF02493">
    <property type="entry name" value="MORN"/>
    <property type="match status" value="6"/>
</dbReference>
<dbReference type="FunFam" id="2.20.110.10:FF:000002">
    <property type="entry name" value="Phosphatidylinositol 4-phosphate 5-kinase 8"/>
    <property type="match status" value="1"/>
</dbReference>